<feature type="region of interest" description="Disordered" evidence="6">
    <location>
        <begin position="210"/>
        <end position="234"/>
    </location>
</feature>
<reference evidence="7" key="2">
    <citation type="submission" date="2025-08" db="UniProtKB">
        <authorList>
            <consortium name="Ensembl"/>
        </authorList>
    </citation>
    <scope>IDENTIFICATION</scope>
    <source>
        <strain evidence="7">Hereford</strain>
    </source>
</reference>
<dbReference type="InterPro" id="IPR051665">
    <property type="entry name" value="Adrenomedullin-reg_peptide"/>
</dbReference>
<feature type="region of interest" description="Disordered" evidence="6">
    <location>
        <begin position="252"/>
        <end position="275"/>
    </location>
</feature>
<dbReference type="GeneTree" id="ENSGT00940000154380"/>
<evidence type="ECO:0000256" key="2">
    <source>
        <dbReference type="ARBA" id="ARBA00010575"/>
    </source>
</evidence>
<dbReference type="SMR" id="A0AAA9TU79"/>
<feature type="compositionally biased region" description="Low complexity" evidence="6">
    <location>
        <begin position="76"/>
        <end position="85"/>
    </location>
</feature>
<proteinExistence type="inferred from homology"/>
<dbReference type="GlyGen" id="A0AAA9TU79">
    <property type="glycosylation" value="2 sites"/>
</dbReference>
<dbReference type="Ensembl" id="ENSBTAT00000090897.2">
    <property type="protein sequence ID" value="ENSBTAP00000100657.1"/>
    <property type="gene ID" value="ENSBTAG00000062469.2"/>
</dbReference>
<protein>
    <submittedName>
        <fullName evidence="7">Adrenomedullin 2</fullName>
    </submittedName>
</protein>
<name>A0AAA9TU79_BOVIN</name>
<sequence length="324" mass="33938">MGSQNLLWPGLRLSLAQKFGGEPQGGGRDPPSDHTPQHPLLHPGQFGPSRPQDRVSHRKVSEARLALGGPPPAAPSPEAAPVGVRVGRGGTPPRRRVRLRPPGRLFSPGGAGALAPARLWAQGDGGGARTTCRRLSRPLPVGDPRQLTNRLQSTPRGACGNVAGLGPPPTPARLAAPSSPARMARLLTVTLGCISLLYLQLPGALSLSLAGSRPPTGHREPPARTPASGSQPQYPAALPAVWKLHQALQPKKSASLVPARGQPLRNGPRRHLGPRRPRAQLLRVGCALGTCQVQNLSHRLWQLVGSAGPRDSAPVDPSSPHSYG</sequence>
<feature type="compositionally biased region" description="Basic and acidic residues" evidence="6">
    <location>
        <begin position="51"/>
        <end position="62"/>
    </location>
</feature>
<evidence type="ECO:0000256" key="3">
    <source>
        <dbReference type="ARBA" id="ARBA00022525"/>
    </source>
</evidence>
<evidence type="ECO:0000256" key="1">
    <source>
        <dbReference type="ARBA" id="ARBA00004613"/>
    </source>
</evidence>
<evidence type="ECO:0000256" key="5">
    <source>
        <dbReference type="ARBA" id="ARBA00023157"/>
    </source>
</evidence>
<keyword evidence="5" id="KW-1015">Disulfide bond</keyword>
<reference evidence="7" key="1">
    <citation type="submission" date="2018-03" db="EMBL/GenBank/DDBJ databases">
        <title>ARS-UCD1.2.</title>
        <authorList>
            <person name="Rosen B.D."/>
            <person name="Bickhart D.M."/>
            <person name="Koren S."/>
            <person name="Schnabel R.D."/>
            <person name="Hall R."/>
            <person name="Zimin A."/>
            <person name="Dreischer C."/>
            <person name="Schultheiss S."/>
            <person name="Schroeder S.G."/>
            <person name="Elsik C.G."/>
            <person name="Couldrey C."/>
            <person name="Liu G.E."/>
            <person name="Van Tassell C.P."/>
            <person name="Phillippy A.M."/>
            <person name="Smith T.P.L."/>
            <person name="Medrano J.F."/>
        </authorList>
    </citation>
    <scope>NUCLEOTIDE SEQUENCE [LARGE SCALE GENOMIC DNA]</scope>
    <source>
        <strain evidence="7">Hereford</strain>
    </source>
</reference>
<feature type="region of interest" description="Disordered" evidence="6">
    <location>
        <begin position="16"/>
        <end position="110"/>
    </location>
</feature>
<evidence type="ECO:0000256" key="4">
    <source>
        <dbReference type="ARBA" id="ARBA00022729"/>
    </source>
</evidence>
<comment type="subcellular location">
    <subcellularLocation>
        <location evidence="1">Secreted</location>
    </subcellularLocation>
</comment>
<dbReference type="Proteomes" id="UP000009136">
    <property type="component" value="Chromosome 5"/>
</dbReference>
<reference evidence="7" key="3">
    <citation type="submission" date="2025-09" db="UniProtKB">
        <authorList>
            <consortium name="Ensembl"/>
        </authorList>
    </citation>
    <scope>IDENTIFICATION</scope>
    <source>
        <strain evidence="7">Hereford</strain>
    </source>
</reference>
<organism evidence="7 8">
    <name type="scientific">Bos taurus</name>
    <name type="common">Bovine</name>
    <dbReference type="NCBI Taxonomy" id="9913"/>
    <lineage>
        <taxon>Eukaryota</taxon>
        <taxon>Metazoa</taxon>
        <taxon>Chordata</taxon>
        <taxon>Craniata</taxon>
        <taxon>Vertebrata</taxon>
        <taxon>Euteleostomi</taxon>
        <taxon>Mammalia</taxon>
        <taxon>Eutheria</taxon>
        <taxon>Laurasiatheria</taxon>
        <taxon>Artiodactyla</taxon>
        <taxon>Ruminantia</taxon>
        <taxon>Pecora</taxon>
        <taxon>Bovidae</taxon>
        <taxon>Bovinae</taxon>
        <taxon>Bos</taxon>
    </lineage>
</organism>
<evidence type="ECO:0000256" key="6">
    <source>
        <dbReference type="SAM" id="MobiDB-lite"/>
    </source>
</evidence>
<feature type="compositionally biased region" description="Polar residues" evidence="6">
    <location>
        <begin position="146"/>
        <end position="155"/>
    </location>
</feature>
<accession>A0AAA9TU79</accession>
<evidence type="ECO:0000313" key="7">
    <source>
        <dbReference type="Ensembl" id="ENSBTAP00000100657.1"/>
    </source>
</evidence>
<dbReference type="GO" id="GO:0005576">
    <property type="term" value="C:extracellular region"/>
    <property type="evidence" value="ECO:0007669"/>
    <property type="project" value="UniProtKB-SubCell"/>
</dbReference>
<dbReference type="PANTHER" id="PTHR23414:SF2">
    <property type="entry name" value="PROTEIN ADM2"/>
    <property type="match status" value="1"/>
</dbReference>
<keyword evidence="8" id="KW-1185">Reference proteome</keyword>
<gene>
    <name evidence="7" type="primary">ADM2</name>
</gene>
<dbReference type="PANTHER" id="PTHR23414">
    <property type="entry name" value="ADRENOMEDULLIN, ADM"/>
    <property type="match status" value="1"/>
</dbReference>
<evidence type="ECO:0000313" key="8">
    <source>
        <dbReference type="Proteomes" id="UP000009136"/>
    </source>
</evidence>
<comment type="similarity">
    <text evidence="2">Belongs to the adrenomedullin family.</text>
</comment>
<keyword evidence="3" id="KW-0964">Secreted</keyword>
<keyword evidence="4" id="KW-0732">Signal</keyword>
<dbReference type="AlphaFoldDB" id="A0AAA9TU79"/>
<feature type="region of interest" description="Disordered" evidence="6">
    <location>
        <begin position="135"/>
        <end position="157"/>
    </location>
</feature>